<dbReference type="InterPro" id="IPR013740">
    <property type="entry name" value="Redoxin"/>
</dbReference>
<dbReference type="Gene3D" id="3.40.30.10">
    <property type="entry name" value="Glutaredoxin"/>
    <property type="match status" value="1"/>
</dbReference>
<evidence type="ECO:0000259" key="2">
    <source>
        <dbReference type="PROSITE" id="PS51352"/>
    </source>
</evidence>
<dbReference type="CDD" id="cd02969">
    <property type="entry name" value="PRX_like1"/>
    <property type="match status" value="1"/>
</dbReference>
<dbReference type="InterPro" id="IPR036249">
    <property type="entry name" value="Thioredoxin-like_sf"/>
</dbReference>
<reference evidence="3 4" key="1">
    <citation type="journal article" date="2019" name="Nat. Microbiol.">
        <title>Mediterranean grassland soil C-N compound turnover is dependent on rainfall and depth, and is mediated by genomically divergent microorganisms.</title>
        <authorList>
            <person name="Diamond S."/>
            <person name="Andeer P.F."/>
            <person name="Li Z."/>
            <person name="Crits-Christoph A."/>
            <person name="Burstein D."/>
            <person name="Anantharaman K."/>
            <person name="Lane K.R."/>
            <person name="Thomas B.C."/>
            <person name="Pan C."/>
            <person name="Northen T.R."/>
            <person name="Banfield J.F."/>
        </authorList>
    </citation>
    <scope>NUCLEOTIDE SEQUENCE [LARGE SCALE GENOMIC DNA]</scope>
    <source>
        <strain evidence="3">WS_8</strain>
    </source>
</reference>
<dbReference type="Pfam" id="PF08534">
    <property type="entry name" value="Redoxin"/>
    <property type="match status" value="1"/>
</dbReference>
<dbReference type="InterPro" id="IPR047262">
    <property type="entry name" value="PRX-like1"/>
</dbReference>
<dbReference type="PANTHER" id="PTHR43640">
    <property type="entry name" value="OS07G0260300 PROTEIN"/>
    <property type="match status" value="1"/>
</dbReference>
<name>A0A538TVG0_UNCEI</name>
<dbReference type="InterPro" id="IPR013766">
    <property type="entry name" value="Thioredoxin_domain"/>
</dbReference>
<protein>
    <submittedName>
        <fullName evidence="3">Thioredoxin family protein</fullName>
    </submittedName>
</protein>
<feature type="chain" id="PRO_5022101387" evidence="1">
    <location>
        <begin position="29"/>
        <end position="228"/>
    </location>
</feature>
<sequence>MNSIRHPRLVLVAVALLVAVTARARAQAAPSPASPATPTGGADVARPMALAIGQPAPMRETRMKAVDGRERSIAAVAGKKGTLVIFMCKHCPWVKQWQRRIARIGNAAQAQGVGVIAVNANDPAAYPEDDFEPMKAQAKQLGFKFPYVVDATSEVARAFGATRTPEVFLFDAEGRLVYHGAVDDNARDEKAVQNPWLKQAIDAVVVGKAVSTAETKMFGCGIKFRGAS</sequence>
<feature type="signal peptide" evidence="1">
    <location>
        <begin position="1"/>
        <end position="28"/>
    </location>
</feature>
<organism evidence="3 4">
    <name type="scientific">Eiseniibacteriota bacterium</name>
    <dbReference type="NCBI Taxonomy" id="2212470"/>
    <lineage>
        <taxon>Bacteria</taxon>
        <taxon>Candidatus Eiseniibacteriota</taxon>
    </lineage>
</organism>
<evidence type="ECO:0000313" key="4">
    <source>
        <dbReference type="Proteomes" id="UP000316609"/>
    </source>
</evidence>
<dbReference type="PANTHER" id="PTHR43640:SF1">
    <property type="entry name" value="THIOREDOXIN-DEPENDENT PEROXIREDOXIN"/>
    <property type="match status" value="1"/>
</dbReference>
<evidence type="ECO:0000256" key="1">
    <source>
        <dbReference type="SAM" id="SignalP"/>
    </source>
</evidence>
<gene>
    <name evidence="3" type="ORF">E6K78_04285</name>
</gene>
<dbReference type="EMBL" id="VBOY01000035">
    <property type="protein sequence ID" value="TMQ67605.1"/>
    <property type="molecule type" value="Genomic_DNA"/>
</dbReference>
<dbReference type="Proteomes" id="UP000316609">
    <property type="component" value="Unassembled WGS sequence"/>
</dbReference>
<feature type="domain" description="Thioredoxin" evidence="2">
    <location>
        <begin position="50"/>
        <end position="202"/>
    </location>
</feature>
<keyword evidence="1" id="KW-0732">Signal</keyword>
<comment type="caution">
    <text evidence="3">The sequence shown here is derived from an EMBL/GenBank/DDBJ whole genome shotgun (WGS) entry which is preliminary data.</text>
</comment>
<dbReference type="SUPFAM" id="SSF52833">
    <property type="entry name" value="Thioredoxin-like"/>
    <property type="match status" value="1"/>
</dbReference>
<dbReference type="GO" id="GO:0016491">
    <property type="term" value="F:oxidoreductase activity"/>
    <property type="evidence" value="ECO:0007669"/>
    <property type="project" value="InterPro"/>
</dbReference>
<dbReference type="AlphaFoldDB" id="A0A538TVG0"/>
<evidence type="ECO:0000313" key="3">
    <source>
        <dbReference type="EMBL" id="TMQ67605.1"/>
    </source>
</evidence>
<proteinExistence type="predicted"/>
<accession>A0A538TVG0</accession>
<dbReference type="PROSITE" id="PS51352">
    <property type="entry name" value="THIOREDOXIN_2"/>
    <property type="match status" value="1"/>
</dbReference>